<gene>
    <name evidence="1" type="ORF">ACFSR3_00185</name>
</gene>
<accession>A0ABW5NMY8</accession>
<keyword evidence="2" id="KW-1185">Reference proteome</keyword>
<dbReference type="EMBL" id="JBHUMD010000001">
    <property type="protein sequence ID" value="MFD2600459.1"/>
    <property type="molecule type" value="Genomic_DNA"/>
</dbReference>
<protein>
    <submittedName>
        <fullName evidence="1">Uncharacterized protein</fullName>
    </submittedName>
</protein>
<dbReference type="Proteomes" id="UP001597480">
    <property type="component" value="Unassembled WGS sequence"/>
</dbReference>
<dbReference type="RefSeq" id="WP_379819170.1">
    <property type="nucleotide sequence ID" value="NZ_JBHUMD010000001.1"/>
</dbReference>
<evidence type="ECO:0000313" key="2">
    <source>
        <dbReference type="Proteomes" id="UP001597480"/>
    </source>
</evidence>
<organism evidence="1 2">
    <name type="scientific">Flavobacterium suzhouense</name>
    <dbReference type="NCBI Taxonomy" id="1529638"/>
    <lineage>
        <taxon>Bacteria</taxon>
        <taxon>Pseudomonadati</taxon>
        <taxon>Bacteroidota</taxon>
        <taxon>Flavobacteriia</taxon>
        <taxon>Flavobacteriales</taxon>
        <taxon>Flavobacteriaceae</taxon>
        <taxon>Flavobacterium</taxon>
    </lineage>
</organism>
<reference evidence="2" key="1">
    <citation type="journal article" date="2019" name="Int. J. Syst. Evol. Microbiol.">
        <title>The Global Catalogue of Microorganisms (GCM) 10K type strain sequencing project: providing services to taxonomists for standard genome sequencing and annotation.</title>
        <authorList>
            <consortium name="The Broad Institute Genomics Platform"/>
            <consortium name="The Broad Institute Genome Sequencing Center for Infectious Disease"/>
            <person name="Wu L."/>
            <person name="Ma J."/>
        </authorList>
    </citation>
    <scope>NUCLEOTIDE SEQUENCE [LARGE SCALE GENOMIC DNA]</scope>
    <source>
        <strain evidence="2">KCTC 42107</strain>
    </source>
</reference>
<sequence length="202" mass="24063">MDNYNTELEKLISILNRDTKKDNIANILLFRDYLSKLFAWKKKLGDTSEFIKTKEAHNLFLNINSEWTAKLESLEEFNSKLIANNIPVKSGRYFNDIFIYLYFQWNLNSDRTEINECELANPYQPAIKIIERCKDIHTHNGQFEIGKYTYNNREKYKNFTLPSLEDDFLDYIDNKLNHLGTSGIPNQQETNKLWEEFQKLKQ</sequence>
<name>A0ABW5NMY8_9FLAO</name>
<evidence type="ECO:0000313" key="1">
    <source>
        <dbReference type="EMBL" id="MFD2600459.1"/>
    </source>
</evidence>
<proteinExistence type="predicted"/>
<comment type="caution">
    <text evidence="1">The sequence shown here is derived from an EMBL/GenBank/DDBJ whole genome shotgun (WGS) entry which is preliminary data.</text>
</comment>